<evidence type="ECO:0000256" key="1">
    <source>
        <dbReference type="SAM" id="MobiDB-lite"/>
    </source>
</evidence>
<feature type="compositionally biased region" description="Polar residues" evidence="1">
    <location>
        <begin position="89"/>
        <end position="99"/>
    </location>
</feature>
<protein>
    <submittedName>
        <fullName evidence="2">Uncharacterized protein</fullName>
    </submittedName>
</protein>
<evidence type="ECO:0000313" key="3">
    <source>
        <dbReference type="Proteomes" id="UP001162060"/>
    </source>
</evidence>
<dbReference type="Proteomes" id="UP001162060">
    <property type="component" value="Unassembled WGS sequence"/>
</dbReference>
<comment type="caution">
    <text evidence="2">The sequence shown here is derived from an EMBL/GenBank/DDBJ whole genome shotgun (WGS) entry which is preliminary data.</text>
</comment>
<organism evidence="2 3">
    <name type="scientific">Peronospora matthiolae</name>
    <dbReference type="NCBI Taxonomy" id="2874970"/>
    <lineage>
        <taxon>Eukaryota</taxon>
        <taxon>Sar</taxon>
        <taxon>Stramenopiles</taxon>
        <taxon>Oomycota</taxon>
        <taxon>Peronosporomycetes</taxon>
        <taxon>Peronosporales</taxon>
        <taxon>Peronosporaceae</taxon>
        <taxon>Peronospora</taxon>
    </lineage>
</organism>
<sequence>MKVNVYIVAADGGETCRICWYTGTSDAQVEMAIRMQLHLPQDMSFLLRDVDGDIVPAASTLPNGYRYTLVLSEDLRTDEIMSENEAIPNESSNDRTVTVGTEEDPVPMMTPEKATSSISADITLKKRRLEADESDASSVMPLLLGDRTTSMIAPAVRREATVPLSMASIIAQFVDTFTQPIANDDNVSFIPNTGRFALYALYREVVRETRFHPKREDVFYKMTSMHGKVDRQRVIRYYRCEPDEGKRANVVQYKPQGKGILLRRYRKIGGEEQLEDVVKSAPFISWLQLDPTEVVALYVRFIDNFAPVVKGDYRAQTSGGEDTQDEGI</sequence>
<accession>A0AAV1TUP7</accession>
<dbReference type="AlphaFoldDB" id="A0AAV1TUP7"/>
<feature type="region of interest" description="Disordered" evidence="1">
    <location>
        <begin position="86"/>
        <end position="114"/>
    </location>
</feature>
<reference evidence="2" key="1">
    <citation type="submission" date="2024-01" db="EMBL/GenBank/DDBJ databases">
        <authorList>
            <person name="Webb A."/>
        </authorList>
    </citation>
    <scope>NUCLEOTIDE SEQUENCE</scope>
    <source>
        <strain evidence="2">Pm1</strain>
    </source>
</reference>
<gene>
    <name evidence="2" type="ORF">PM001_LOCUS11284</name>
</gene>
<name>A0AAV1TUP7_9STRA</name>
<dbReference type="EMBL" id="CAKLBY020000097">
    <property type="protein sequence ID" value="CAK7926134.1"/>
    <property type="molecule type" value="Genomic_DNA"/>
</dbReference>
<evidence type="ECO:0000313" key="2">
    <source>
        <dbReference type="EMBL" id="CAK7926134.1"/>
    </source>
</evidence>
<proteinExistence type="predicted"/>